<proteinExistence type="inferred from homology"/>
<evidence type="ECO:0000256" key="1">
    <source>
        <dbReference type="ARBA" id="ARBA00007637"/>
    </source>
</evidence>
<dbReference type="InterPro" id="IPR029044">
    <property type="entry name" value="Nucleotide-diphossugar_trans"/>
</dbReference>
<dbReference type="Gene3D" id="3.90.550.10">
    <property type="entry name" value="Spore Coat Polysaccharide Biosynthesis Protein SpsA, Chain A"/>
    <property type="match status" value="1"/>
</dbReference>
<dbReference type="InterPro" id="IPR001509">
    <property type="entry name" value="Epimerase_deHydtase"/>
</dbReference>
<comment type="similarity">
    <text evidence="1">Belongs to the NAD(P)-dependent epimerase/dehydratase family.</text>
</comment>
<feature type="domain" description="Glycosyltransferase 2-like" evidence="3">
    <location>
        <begin position="637"/>
        <end position="743"/>
    </location>
</feature>
<dbReference type="CDD" id="cd00761">
    <property type="entry name" value="Glyco_tranf_GTA_type"/>
    <property type="match status" value="1"/>
</dbReference>
<dbReference type="Proteomes" id="UP000521872">
    <property type="component" value="Unassembled WGS sequence"/>
</dbReference>
<dbReference type="InterPro" id="IPR036291">
    <property type="entry name" value="NAD(P)-bd_dom_sf"/>
</dbReference>
<keyword evidence="2" id="KW-0520">NAD</keyword>
<evidence type="ECO:0000256" key="2">
    <source>
        <dbReference type="ARBA" id="ARBA00023027"/>
    </source>
</evidence>
<evidence type="ECO:0000313" key="6">
    <source>
        <dbReference type="Proteomes" id="UP000521872"/>
    </source>
</evidence>
<dbReference type="Pfam" id="PF01370">
    <property type="entry name" value="Epimerase"/>
    <property type="match status" value="1"/>
</dbReference>
<feature type="domain" description="NAD-dependent epimerase/dehydratase" evidence="4">
    <location>
        <begin position="15"/>
        <end position="265"/>
    </location>
</feature>
<accession>A0A8H4VI74</accession>
<dbReference type="InterPro" id="IPR001173">
    <property type="entry name" value="Glyco_trans_2-like"/>
</dbReference>
<dbReference type="Gene3D" id="3.90.25.10">
    <property type="entry name" value="UDP-galactose 4-epimerase, domain 1"/>
    <property type="match status" value="1"/>
</dbReference>
<comment type="caution">
    <text evidence="5">The sequence shown here is derived from an EMBL/GenBank/DDBJ whole genome shotgun (WGS) entry which is preliminary data.</text>
</comment>
<reference evidence="5 6" key="1">
    <citation type="submission" date="2019-12" db="EMBL/GenBank/DDBJ databases">
        <authorList>
            <person name="Floudas D."/>
            <person name="Bentzer J."/>
            <person name="Ahren D."/>
            <person name="Johansson T."/>
            <person name="Persson P."/>
            <person name="Tunlid A."/>
        </authorList>
    </citation>
    <scope>NUCLEOTIDE SEQUENCE [LARGE SCALE GENOMIC DNA]</scope>
    <source>
        <strain evidence="5 6">CBS 102.39</strain>
    </source>
</reference>
<dbReference type="AlphaFoldDB" id="A0A8H4VI74"/>
<organism evidence="5 6">
    <name type="scientific">Agrocybe pediades</name>
    <dbReference type="NCBI Taxonomy" id="84607"/>
    <lineage>
        <taxon>Eukaryota</taxon>
        <taxon>Fungi</taxon>
        <taxon>Dikarya</taxon>
        <taxon>Basidiomycota</taxon>
        <taxon>Agaricomycotina</taxon>
        <taxon>Agaricomycetes</taxon>
        <taxon>Agaricomycetidae</taxon>
        <taxon>Agaricales</taxon>
        <taxon>Agaricineae</taxon>
        <taxon>Strophariaceae</taxon>
        <taxon>Agrocybe</taxon>
    </lineage>
</organism>
<protein>
    <recommendedName>
        <fullName evidence="7">Glycosyltransferase family 2 protein</fullName>
    </recommendedName>
</protein>
<keyword evidence="6" id="KW-1185">Reference proteome</keyword>
<dbReference type="Pfam" id="PF00535">
    <property type="entry name" value="Glycos_transf_2"/>
    <property type="match status" value="1"/>
</dbReference>
<dbReference type="SUPFAM" id="SSF51735">
    <property type="entry name" value="NAD(P)-binding Rossmann-fold domains"/>
    <property type="match status" value="1"/>
</dbReference>
<evidence type="ECO:0000313" key="5">
    <source>
        <dbReference type="EMBL" id="KAF4610318.1"/>
    </source>
</evidence>
<name>A0A8H4VI74_9AGAR</name>
<evidence type="ECO:0008006" key="7">
    <source>
        <dbReference type="Google" id="ProtNLM"/>
    </source>
</evidence>
<dbReference type="Gene3D" id="3.40.50.720">
    <property type="entry name" value="NAD(P)-binding Rossmann-like Domain"/>
    <property type="match status" value="1"/>
</dbReference>
<evidence type="ECO:0000259" key="3">
    <source>
        <dbReference type="Pfam" id="PF00535"/>
    </source>
</evidence>
<sequence>MPVFQTATETPKLYLVTGAHGFIGSHVARRLFQQAGVRVRIVDITARTSFPERICHEFIQGDIRLLSVCEYAVRDVHTVIHFAANMGGMGTIHHDNDFILYRDNHLMTTNMLNASLAAGVKCFAYASSACVYPEECQGKTNAGNVSLKESDVWIHTPPQPQGLYGLEKLNSELLIHQFASNMDMKLARFHNVYGPGGSWNDGREKAPAALLRKALALKYLKDSYAANFEIWGDGNQQRSFLYIDDAVDGFLRLLESDKAGPFNIGSDIPVTIQDLVKIALDCAGVSHDRISFTYDTSKPIGVACRNSNNDYVKSSLDWCPRVSLADGMKRTGAWIEERIKSSIQSLPSHRQQSMLLEFQTSKLVHLQPSKIKFGILLPITSGGNTTSSDNCLKNLREFATSLIRTTARDCDPLLDGGDVVFRYVVYLAIDTDDDFLQYLDEEGNNRAEKVLREAGVFNIVKINCDYPRGHVCKIWQDCARKAWTDGCDYMVLMGDDVTLEDAGWLKAVHEEFNEVSRQNKTPLGFGCVAFTDTSFPGMPTFPVIHRTHMDIFNGDVVPDAFINQDGDPYLFQLYRRWGCSKMIASRLSNGIGGEGNARYRKQSAVNWTFTTLDDGVRTAKSYLGDLGERLRKVTLDIIIPCYRVDMPILERILGLQSSPTCSVMFIIIVDNPSSPHTYELQQKYGQRVDVRIRVNKTNLGASGSRNRGLEESAADWVFFLDDDIVPQDDILKKAEDSIRSHPDAAGFVGCSSFPVADTIFKAAVHLAGVTYFWDIASKLEGQAARDVPWGVTANLIARRNLEQADRQVRFDTSFPKTGGGEDIHFCRMKRHLSVEQGLEAFYAAPEVLVTHPWWNGGRRSYWRFYNWSVGDGALIKLFPEHVYLDFALNSAESMLICSLGAAVSIGLAQFDLLLFFSKAFAAVVIANILHDCYRHLYRHPERNRSMKTSLNRSSLRWCIAVIESSFIRMFSEIGRLRGILDRKEYFLIGRRFDWFAGTNINAIKEERSNSLERITLVVFLFLFLF</sequence>
<dbReference type="SUPFAM" id="SSF53448">
    <property type="entry name" value="Nucleotide-diphospho-sugar transferases"/>
    <property type="match status" value="1"/>
</dbReference>
<dbReference type="EMBL" id="JAACJL010000059">
    <property type="protein sequence ID" value="KAF4610318.1"/>
    <property type="molecule type" value="Genomic_DNA"/>
</dbReference>
<evidence type="ECO:0000259" key="4">
    <source>
        <dbReference type="Pfam" id="PF01370"/>
    </source>
</evidence>
<dbReference type="PANTHER" id="PTHR43574">
    <property type="entry name" value="EPIMERASE-RELATED"/>
    <property type="match status" value="1"/>
</dbReference>
<gene>
    <name evidence="5" type="ORF">D9613_010286</name>
</gene>